<keyword evidence="2" id="KW-1185">Reference proteome</keyword>
<organism evidence="1 2">
    <name type="scientific">Kumtagia ephedrae</name>
    <dbReference type="NCBI Taxonomy" id="2116701"/>
    <lineage>
        <taxon>Bacteria</taxon>
        <taxon>Pseudomonadati</taxon>
        <taxon>Pseudomonadota</taxon>
        <taxon>Alphaproteobacteria</taxon>
        <taxon>Hyphomicrobiales</taxon>
        <taxon>Phyllobacteriaceae</taxon>
        <taxon>Kumtagia</taxon>
    </lineage>
</organism>
<accession>A0A2P7STN6</accession>
<reference evidence="1 2" key="1">
    <citation type="submission" date="2018-03" db="EMBL/GenBank/DDBJ databases">
        <title>The draft genome of Mesorhizobium sp. 6GN-30.</title>
        <authorList>
            <person name="Liu L."/>
            <person name="Li L."/>
            <person name="Wang T."/>
            <person name="Zhang X."/>
            <person name="Liang L."/>
        </authorList>
    </citation>
    <scope>NUCLEOTIDE SEQUENCE [LARGE SCALE GENOMIC DNA]</scope>
    <source>
        <strain evidence="1 2">6GN30</strain>
    </source>
</reference>
<comment type="caution">
    <text evidence="1">The sequence shown here is derived from an EMBL/GenBank/DDBJ whole genome shotgun (WGS) entry which is preliminary data.</text>
</comment>
<name>A0A2P7STN6_9HYPH</name>
<dbReference type="OrthoDB" id="6057488at2"/>
<evidence type="ECO:0008006" key="3">
    <source>
        <dbReference type="Google" id="ProtNLM"/>
    </source>
</evidence>
<dbReference type="RefSeq" id="WP_106770376.1">
    <property type="nucleotide sequence ID" value="NZ_PXYK01000001.1"/>
</dbReference>
<sequence length="227" mass="25241">MKRVIERFSEASGWLVETASRLSVRRDSAPVDSVERLFDFVATRSALITQKKLYGYLKERIGIRYPEMFEDEVFARSIDIARMQVFAASLADLTVHAVAQVAAGGRLPADGRSELAIACYDHGVAVNEGQAPDPGAPEAWRAAFAERLSRTAWENIAAGASAFTESPKALIRWAPIADEHKRFDREVVENSIRFAWNEVIQDFRNRLDAAGVAASWRARNNRSSSQA</sequence>
<evidence type="ECO:0000313" key="1">
    <source>
        <dbReference type="EMBL" id="PSJ65834.1"/>
    </source>
</evidence>
<evidence type="ECO:0000313" key="2">
    <source>
        <dbReference type="Proteomes" id="UP000241229"/>
    </source>
</evidence>
<protein>
    <recommendedName>
        <fullName evidence="3">Esterase</fullName>
    </recommendedName>
</protein>
<dbReference type="AlphaFoldDB" id="A0A2P7STN6"/>
<proteinExistence type="predicted"/>
<dbReference type="EMBL" id="PXYK01000001">
    <property type="protein sequence ID" value="PSJ65834.1"/>
    <property type="molecule type" value="Genomic_DNA"/>
</dbReference>
<dbReference type="Proteomes" id="UP000241229">
    <property type="component" value="Unassembled WGS sequence"/>
</dbReference>
<gene>
    <name evidence="1" type="ORF">C7I84_01565</name>
</gene>